<name>A0ABW1CLW0_9ACTN</name>
<evidence type="ECO:0000313" key="1">
    <source>
        <dbReference type="EMBL" id="MFC5826332.1"/>
    </source>
</evidence>
<accession>A0ABW1CLW0</accession>
<evidence type="ECO:0000313" key="2">
    <source>
        <dbReference type="Proteomes" id="UP001596058"/>
    </source>
</evidence>
<organism evidence="1 2">
    <name type="scientific">Nonomuraea insulae</name>
    <dbReference type="NCBI Taxonomy" id="1616787"/>
    <lineage>
        <taxon>Bacteria</taxon>
        <taxon>Bacillati</taxon>
        <taxon>Actinomycetota</taxon>
        <taxon>Actinomycetes</taxon>
        <taxon>Streptosporangiales</taxon>
        <taxon>Streptosporangiaceae</taxon>
        <taxon>Nonomuraea</taxon>
    </lineage>
</organism>
<reference evidence="2" key="1">
    <citation type="journal article" date="2019" name="Int. J. Syst. Evol. Microbiol.">
        <title>The Global Catalogue of Microorganisms (GCM) 10K type strain sequencing project: providing services to taxonomists for standard genome sequencing and annotation.</title>
        <authorList>
            <consortium name="The Broad Institute Genomics Platform"/>
            <consortium name="The Broad Institute Genome Sequencing Center for Infectious Disease"/>
            <person name="Wu L."/>
            <person name="Ma J."/>
        </authorList>
    </citation>
    <scope>NUCLEOTIDE SEQUENCE [LARGE SCALE GENOMIC DNA]</scope>
    <source>
        <strain evidence="2">CCUG 53903</strain>
    </source>
</reference>
<protein>
    <submittedName>
        <fullName evidence="1">Uncharacterized protein</fullName>
    </submittedName>
</protein>
<dbReference type="RefSeq" id="WP_379515847.1">
    <property type="nucleotide sequence ID" value="NZ_JBHSPA010000024.1"/>
</dbReference>
<comment type="caution">
    <text evidence="1">The sequence shown here is derived from an EMBL/GenBank/DDBJ whole genome shotgun (WGS) entry which is preliminary data.</text>
</comment>
<dbReference type="EMBL" id="JBHSPA010000024">
    <property type="protein sequence ID" value="MFC5826332.1"/>
    <property type="molecule type" value="Genomic_DNA"/>
</dbReference>
<keyword evidence="2" id="KW-1185">Reference proteome</keyword>
<sequence length="44" mass="4508">MAAATVHDQPRVGDALDRLAGQAQRIDFADAARALGIPAILGPP</sequence>
<proteinExistence type="predicted"/>
<gene>
    <name evidence="1" type="ORF">ACFPZ3_20905</name>
</gene>
<dbReference type="Proteomes" id="UP001596058">
    <property type="component" value="Unassembled WGS sequence"/>
</dbReference>